<dbReference type="Gene3D" id="1.20.1270.180">
    <property type="match status" value="1"/>
</dbReference>
<evidence type="ECO:0000256" key="1">
    <source>
        <dbReference type="SAM" id="Coils"/>
    </source>
</evidence>
<accession>A0A3E1YBM1</accession>
<organism evidence="3 4">
    <name type="scientific">Chitinophaga silvatica</name>
    <dbReference type="NCBI Taxonomy" id="2282649"/>
    <lineage>
        <taxon>Bacteria</taxon>
        <taxon>Pseudomonadati</taxon>
        <taxon>Bacteroidota</taxon>
        <taxon>Chitinophagia</taxon>
        <taxon>Chitinophagales</taxon>
        <taxon>Chitinophagaceae</taxon>
        <taxon>Chitinophaga</taxon>
    </lineage>
</organism>
<reference evidence="3 4" key="1">
    <citation type="submission" date="2018-07" db="EMBL/GenBank/DDBJ databases">
        <title>Chitinophaga K2CV101002-2 sp. nov., isolated from a monsoon evergreen broad-leaved forest soil.</title>
        <authorList>
            <person name="Lv Y."/>
        </authorList>
    </citation>
    <scope>NUCLEOTIDE SEQUENCE [LARGE SCALE GENOMIC DNA]</scope>
    <source>
        <strain evidence="3 4">GDMCC 1.1288</strain>
    </source>
</reference>
<keyword evidence="4" id="KW-1185">Reference proteome</keyword>
<comment type="caution">
    <text evidence="3">The sequence shown here is derived from an EMBL/GenBank/DDBJ whole genome shotgun (WGS) entry which is preliminary data.</text>
</comment>
<proteinExistence type="predicted"/>
<dbReference type="Pfam" id="PF07007">
    <property type="entry name" value="LprI"/>
    <property type="match status" value="1"/>
</dbReference>
<feature type="domain" description="Lysozyme inhibitor LprI-like N-terminal" evidence="2">
    <location>
        <begin position="19"/>
        <end position="110"/>
    </location>
</feature>
<keyword evidence="1" id="KW-0175">Coiled coil</keyword>
<dbReference type="EMBL" id="QPMM01000004">
    <property type="protein sequence ID" value="RFS23428.1"/>
    <property type="molecule type" value="Genomic_DNA"/>
</dbReference>
<protein>
    <submittedName>
        <fullName evidence="3">DUF1311 domain-containing protein</fullName>
    </submittedName>
</protein>
<evidence type="ECO:0000313" key="4">
    <source>
        <dbReference type="Proteomes" id="UP000260644"/>
    </source>
</evidence>
<name>A0A3E1YBM1_9BACT</name>
<dbReference type="Proteomes" id="UP000260644">
    <property type="component" value="Unassembled WGS sequence"/>
</dbReference>
<dbReference type="AlphaFoldDB" id="A0A3E1YBM1"/>
<gene>
    <name evidence="3" type="ORF">DVR12_10460</name>
</gene>
<feature type="coiled-coil region" evidence="1">
    <location>
        <begin position="19"/>
        <end position="46"/>
    </location>
</feature>
<dbReference type="OrthoDB" id="7340239at2"/>
<dbReference type="RefSeq" id="WP_116975620.1">
    <property type="nucleotide sequence ID" value="NZ_QPMM01000004.1"/>
</dbReference>
<evidence type="ECO:0000259" key="2">
    <source>
        <dbReference type="Pfam" id="PF07007"/>
    </source>
</evidence>
<evidence type="ECO:0000313" key="3">
    <source>
        <dbReference type="EMBL" id="RFS23428.1"/>
    </source>
</evidence>
<dbReference type="InterPro" id="IPR009739">
    <property type="entry name" value="LprI-like_N"/>
</dbReference>
<sequence length="132" mass="15480">MKQILLLVLFLYGSIAVYSQSQSELNNRAKKEYKEADKELNEIYQLVLKEYARNKTFIQRMKDAQRSWVLFRDAELKARYPNDAKSYGSIYPMCEANFLKELTEQRSATLRTWLNVMKPDACQGSIGDKEDH</sequence>